<evidence type="ECO:0000313" key="5">
    <source>
        <dbReference type="EMBL" id="QNU66451.1"/>
    </source>
</evidence>
<name>A0A4U7J8R9_9FIRM</name>
<protein>
    <submittedName>
        <fullName evidence="5">ABC transporter ATP-binding protein</fullName>
    </submittedName>
</protein>
<comment type="similarity">
    <text evidence="1">Belongs to the ABC transporter superfamily.</text>
</comment>
<dbReference type="CDD" id="cd03255">
    <property type="entry name" value="ABC_MJ0796_LolCDE_FtsE"/>
    <property type="match status" value="1"/>
</dbReference>
<dbReference type="FunFam" id="3.40.50.300:FF:000032">
    <property type="entry name" value="Export ABC transporter ATP-binding protein"/>
    <property type="match status" value="1"/>
</dbReference>
<dbReference type="PANTHER" id="PTHR42798">
    <property type="entry name" value="LIPOPROTEIN-RELEASING SYSTEM ATP-BINDING PROTEIN LOLD"/>
    <property type="match status" value="1"/>
</dbReference>
<reference evidence="5 6" key="1">
    <citation type="submission" date="2020-09" db="EMBL/GenBank/DDBJ databases">
        <title>Characterization and genome sequencing of Ruminiclostridium sp. nov. MA18.</title>
        <authorList>
            <person name="Rettenmaier R."/>
            <person name="Kowollik M.-L."/>
            <person name="Liebl W."/>
            <person name="Zverlov V."/>
        </authorList>
    </citation>
    <scope>NUCLEOTIDE SEQUENCE [LARGE SCALE GENOMIC DNA]</scope>
    <source>
        <strain evidence="5 6">MA18</strain>
    </source>
</reference>
<evidence type="ECO:0000256" key="3">
    <source>
        <dbReference type="ARBA" id="ARBA00022741"/>
    </source>
</evidence>
<keyword evidence="4 5" id="KW-0067">ATP-binding</keyword>
<dbReference type="RefSeq" id="WP_137699147.1">
    <property type="nucleotide sequence ID" value="NZ_CP061336.1"/>
</dbReference>
<dbReference type="InterPro" id="IPR017871">
    <property type="entry name" value="ABC_transporter-like_CS"/>
</dbReference>
<dbReference type="GO" id="GO:0022857">
    <property type="term" value="F:transmembrane transporter activity"/>
    <property type="evidence" value="ECO:0007669"/>
    <property type="project" value="UniProtKB-ARBA"/>
</dbReference>
<keyword evidence="6" id="KW-1185">Reference proteome</keyword>
<keyword evidence="3" id="KW-0547">Nucleotide-binding</keyword>
<dbReference type="GO" id="GO:0005524">
    <property type="term" value="F:ATP binding"/>
    <property type="evidence" value="ECO:0007669"/>
    <property type="project" value="UniProtKB-KW"/>
</dbReference>
<sequence>MIIKARNLSKVYNQNSEAEFFGIKDVSLEIEKGELIAIVGPSGAGKTTLFNMLGTLDTPTFGQLEIKDKNILSMDYNEKSKLRNEVIGFIFQQFRLIPTLSALDNALLPLLVSESGIDLPKKEKVIQLFYKYGLKNQLNKYPSQLSGGEQQRVAIIRALVNEPDIILADEPTGSLDSKMSAFVFDTLQRIHEEDGKTVIYITHNMNLVKKASRIIKIEDGSVILDETCGY</sequence>
<evidence type="ECO:0000256" key="1">
    <source>
        <dbReference type="ARBA" id="ARBA00005417"/>
    </source>
</evidence>
<dbReference type="InterPro" id="IPR003593">
    <property type="entry name" value="AAA+_ATPase"/>
</dbReference>
<dbReference type="Gene3D" id="3.40.50.300">
    <property type="entry name" value="P-loop containing nucleotide triphosphate hydrolases"/>
    <property type="match status" value="1"/>
</dbReference>
<evidence type="ECO:0000256" key="4">
    <source>
        <dbReference type="ARBA" id="ARBA00022840"/>
    </source>
</evidence>
<dbReference type="InterPro" id="IPR017911">
    <property type="entry name" value="MacB-like_ATP-bd"/>
</dbReference>
<dbReference type="OrthoDB" id="9802264at2"/>
<dbReference type="KEGG" id="rher:EHE19_016530"/>
<dbReference type="PROSITE" id="PS00211">
    <property type="entry name" value="ABC_TRANSPORTER_1"/>
    <property type="match status" value="1"/>
</dbReference>
<dbReference type="InterPro" id="IPR003439">
    <property type="entry name" value="ABC_transporter-like_ATP-bd"/>
</dbReference>
<dbReference type="SMART" id="SM00382">
    <property type="entry name" value="AAA"/>
    <property type="match status" value="1"/>
</dbReference>
<dbReference type="InterPro" id="IPR027417">
    <property type="entry name" value="P-loop_NTPase"/>
</dbReference>
<keyword evidence="2" id="KW-0813">Transport</keyword>
<evidence type="ECO:0000256" key="2">
    <source>
        <dbReference type="ARBA" id="ARBA00022448"/>
    </source>
</evidence>
<dbReference type="GO" id="GO:0098796">
    <property type="term" value="C:membrane protein complex"/>
    <property type="evidence" value="ECO:0007669"/>
    <property type="project" value="UniProtKB-ARBA"/>
</dbReference>
<accession>A0A4U7J8R9</accession>
<organism evidence="5 6">
    <name type="scientific">Ruminiclostridium herbifermentans</name>
    <dbReference type="NCBI Taxonomy" id="2488810"/>
    <lineage>
        <taxon>Bacteria</taxon>
        <taxon>Bacillati</taxon>
        <taxon>Bacillota</taxon>
        <taxon>Clostridia</taxon>
        <taxon>Eubacteriales</taxon>
        <taxon>Oscillospiraceae</taxon>
        <taxon>Ruminiclostridium</taxon>
    </lineage>
</organism>
<dbReference type="PROSITE" id="PS50893">
    <property type="entry name" value="ABC_TRANSPORTER_2"/>
    <property type="match status" value="1"/>
</dbReference>
<evidence type="ECO:0000313" key="6">
    <source>
        <dbReference type="Proteomes" id="UP000306409"/>
    </source>
</evidence>
<dbReference type="Pfam" id="PF00005">
    <property type="entry name" value="ABC_tran"/>
    <property type="match status" value="1"/>
</dbReference>
<dbReference type="PANTHER" id="PTHR42798:SF7">
    <property type="entry name" value="ALPHA-D-RIBOSE 1-METHYLPHOSPHONATE 5-TRIPHOSPHATE SYNTHASE SUBUNIT PHNL"/>
    <property type="match status" value="1"/>
</dbReference>
<dbReference type="Proteomes" id="UP000306409">
    <property type="component" value="Chromosome"/>
</dbReference>
<dbReference type="SUPFAM" id="SSF52540">
    <property type="entry name" value="P-loop containing nucleoside triphosphate hydrolases"/>
    <property type="match status" value="1"/>
</dbReference>
<gene>
    <name evidence="5" type="ORF">EHE19_016530</name>
</gene>
<dbReference type="GO" id="GO:0016887">
    <property type="term" value="F:ATP hydrolysis activity"/>
    <property type="evidence" value="ECO:0007669"/>
    <property type="project" value="InterPro"/>
</dbReference>
<dbReference type="EMBL" id="CP061336">
    <property type="protein sequence ID" value="QNU66451.1"/>
    <property type="molecule type" value="Genomic_DNA"/>
</dbReference>
<proteinExistence type="inferred from homology"/>
<dbReference type="AlphaFoldDB" id="A0A4U7J8R9"/>